<name>A0A834GJ61_RHOSS</name>
<evidence type="ECO:0000313" key="2">
    <source>
        <dbReference type="EMBL" id="KAF7133344.1"/>
    </source>
</evidence>
<accession>A0A834GJ61</accession>
<dbReference type="PANTHER" id="PTHR31900:SF27">
    <property type="entry name" value="FBD DOMAIN-CONTAINING PROTEIN"/>
    <property type="match status" value="1"/>
</dbReference>
<reference evidence="2" key="1">
    <citation type="submission" date="2019-11" db="EMBL/GenBank/DDBJ databases">
        <authorList>
            <person name="Liu Y."/>
            <person name="Hou J."/>
            <person name="Li T.-Q."/>
            <person name="Guan C.-H."/>
            <person name="Wu X."/>
            <person name="Wu H.-Z."/>
            <person name="Ling F."/>
            <person name="Zhang R."/>
            <person name="Shi X.-G."/>
            <person name="Ren J.-P."/>
            <person name="Chen E.-F."/>
            <person name="Sun J.-M."/>
        </authorList>
    </citation>
    <scope>NUCLEOTIDE SEQUENCE</scope>
    <source>
        <strain evidence="2">Adult_tree_wgs_1</strain>
        <tissue evidence="2">Leaves</tissue>
    </source>
</reference>
<dbReference type="OrthoDB" id="1722980at2759"/>
<dbReference type="InterPro" id="IPR055411">
    <property type="entry name" value="LRR_FXL15/At3g58940/PEG3-like"/>
</dbReference>
<sequence length="930" mass="104956">MVPSFAGVAELPWGVVDGVSSGGRAAFVETSSKLVQTFEEFFEENFRIKPVVQLELAKAVEKILLLHNGPIQKFVLCLPVISFNGRSDIDHWILFLSRNGIKDFTLDNSINTPYEMHSCIYSCRELTRFKLINCIVKPPRELSGFQNVVELHFTRVAFGNNMLRTLLSRSGLLQKLSIMVCSGIGHLNINAPNLRELVIIGNSETDSLSFVNTAELRVCIIAMFKKMASLGGKTPSLVEFLADLPRVSDLILDSFFLELLAVGGPCRLPTISTCVNSLSLYTMVFNDLDIFSCTLLLIQSCPNLMKLKIEFCPITNTFEEQVVNYLEAPTCMFQSEETLTKLLSVNIDYLRDLKPQLLLIKLFLGCSPKLETLFVKLSSQLDVNERFKISKELSQFPRLSPKASVLENFVDRFRALASKITDKLIYYIYVSFYIGVCGVTKCHGKQEGNWYICVMTPRNENWTDDSISPSKIRTDIQTGLVGIDFNSGLRVMIRLTPGRCKLLVVSNFGLIIKSLTSIWSPCFEVMSSNSSRKILWLSSRDIEARTSILSSKWRYIWTTVSDLVLDKQFFADTLRTKGRVRQEFTNAVEKILLLHSGPIRKFDLCLPEIILGNFCSDIDRWILFLSRNGIKDLTLCSTIDMPYKMHSCIYSCRELTRLKLVNCILKPPSELSGFQYVIKLHFQRTTFGDNTLGPLLSRSGLLERLTIKYCSGIGHLNINAPNLNSLFIIDNNGLESLSFVDTSNLRYFFGSLCDKMGRTPTLMEFLVALPRVSKLNLDGFFLELLAAGGSPCKLPATFTLMNSLSLADVEFRDFNVFSCTLCLIQSCPNLKKLTFWFTINESTYEEQVVNYLEAPGCMDQTLTKLLCVTMHDLVGLKPQLLLIKLLLACSPMLETMFVGLSEQLDINERFEISKELSSFPRLSPKAAVKY</sequence>
<dbReference type="Proteomes" id="UP000626092">
    <property type="component" value="Unassembled WGS sequence"/>
</dbReference>
<feature type="domain" description="F-box/LRR-repeat protein 15/At3g58940/PEG3-like LRR" evidence="1">
    <location>
        <begin position="89"/>
        <end position="222"/>
    </location>
</feature>
<evidence type="ECO:0000313" key="3">
    <source>
        <dbReference type="Proteomes" id="UP000626092"/>
    </source>
</evidence>
<dbReference type="SUPFAM" id="SSF52047">
    <property type="entry name" value="RNI-like"/>
    <property type="match status" value="2"/>
</dbReference>
<evidence type="ECO:0000259" key="1">
    <source>
        <dbReference type="Pfam" id="PF24758"/>
    </source>
</evidence>
<proteinExistence type="predicted"/>
<dbReference type="AlphaFoldDB" id="A0A834GJ61"/>
<gene>
    <name evidence="2" type="ORF">RHSIM_Rhsim09G0116300</name>
</gene>
<keyword evidence="3" id="KW-1185">Reference proteome</keyword>
<dbReference type="EMBL" id="WJXA01000009">
    <property type="protein sequence ID" value="KAF7133344.1"/>
    <property type="molecule type" value="Genomic_DNA"/>
</dbReference>
<feature type="domain" description="F-box/LRR-repeat protein 15/At3g58940/PEG3-like LRR" evidence="1">
    <location>
        <begin position="618"/>
        <end position="833"/>
    </location>
</feature>
<dbReference type="InterPro" id="IPR050232">
    <property type="entry name" value="FBL13/AtMIF1-like"/>
</dbReference>
<dbReference type="Gene3D" id="3.80.10.10">
    <property type="entry name" value="Ribonuclease Inhibitor"/>
    <property type="match status" value="1"/>
</dbReference>
<dbReference type="InterPro" id="IPR032675">
    <property type="entry name" value="LRR_dom_sf"/>
</dbReference>
<organism evidence="2 3">
    <name type="scientific">Rhododendron simsii</name>
    <name type="common">Sims's rhododendron</name>
    <dbReference type="NCBI Taxonomy" id="118357"/>
    <lineage>
        <taxon>Eukaryota</taxon>
        <taxon>Viridiplantae</taxon>
        <taxon>Streptophyta</taxon>
        <taxon>Embryophyta</taxon>
        <taxon>Tracheophyta</taxon>
        <taxon>Spermatophyta</taxon>
        <taxon>Magnoliopsida</taxon>
        <taxon>eudicotyledons</taxon>
        <taxon>Gunneridae</taxon>
        <taxon>Pentapetalae</taxon>
        <taxon>asterids</taxon>
        <taxon>Ericales</taxon>
        <taxon>Ericaceae</taxon>
        <taxon>Ericoideae</taxon>
        <taxon>Rhodoreae</taxon>
        <taxon>Rhododendron</taxon>
    </lineage>
</organism>
<dbReference type="Pfam" id="PF24758">
    <property type="entry name" value="LRR_At5g56370"/>
    <property type="match status" value="2"/>
</dbReference>
<protein>
    <recommendedName>
        <fullName evidence="1">F-box/LRR-repeat protein 15/At3g58940/PEG3-like LRR domain-containing protein</fullName>
    </recommendedName>
</protein>
<comment type="caution">
    <text evidence="2">The sequence shown here is derived from an EMBL/GenBank/DDBJ whole genome shotgun (WGS) entry which is preliminary data.</text>
</comment>
<dbReference type="PANTHER" id="PTHR31900">
    <property type="entry name" value="F-BOX/RNI SUPERFAMILY PROTEIN-RELATED"/>
    <property type="match status" value="1"/>
</dbReference>